<sequence length="579" mass="67077">MCSPMSIPKKKFIDDFTFICTKNPNVKLADQVKKLNEYKPWRDLPILDKINYLEKFSENEKETLKGLWHWFKKWIEAERILVSVKIGSERATTTKTRFDDDNRAKKLVLDVKDKKQKGKKNNEQFLPKTYVKYNAEIGRVKTWDMKGKEGEHKQVKVYQLWHFDFSEQHDGRYFCRSYIKKVVPEDWPVQYPTATNPFHEELGNQGCIHETAQYLSQFINIHDANFVEKLDIDVKYWSQLFSIEKFRHIRNLRIVHNAPGSTHWWLNRINTMRTIPEVTIARNYTGDFVEEKEYRSRRNAVMHHEVMPYVIPFEEREMPNWVEKTSYCNYPIFWAKRIIFENTIENPLTDLARMSSLAEVNLNRYILPNSELLEFLQMWSNGQMGHRLRSVTINLDCPLSKSEPILNGLQYSKTSDIELSSPLTKAVEKNNYISYVLYREWKVLRPDGLQSTRGFQKESLSSGYGSSLPGSGPSTPPSESNIEEAGVTPTNAESKNMSSGQHSKQNSSDETQSRDRSGSGVSGTSSNGEVSSTPGRTVWHGGACALLQISQDKKNILFTAIHNEKFACELARFRFSTSK</sequence>
<dbReference type="HOGENOM" id="CLU_513131_0_0_1"/>
<dbReference type="UCSC" id="T05F1.2">
    <property type="organism name" value="c. elegans"/>
</dbReference>
<name>Q9XUR4_CAEEL</name>
<keyword evidence="5" id="KW-1267">Proteomics identification</keyword>
<dbReference type="PaxDb" id="6239-T05F1.2"/>
<feature type="compositionally biased region" description="Low complexity" evidence="1">
    <location>
        <begin position="518"/>
        <end position="533"/>
    </location>
</feature>
<dbReference type="WormBase" id="T05F1.2">
    <property type="protein sequence ID" value="CE18929"/>
    <property type="gene ID" value="WBGene00011489"/>
</dbReference>
<dbReference type="InParanoid" id="Q9XUR4"/>
<proteinExistence type="evidence at protein level"/>
<reference evidence="2 3" key="1">
    <citation type="journal article" date="1998" name="Science">
        <title>Genome sequence of the nematode C. elegans: a platform for investigating biology.</title>
        <authorList>
            <consortium name="The C. elegans sequencing consortium"/>
            <person name="Sulson J.E."/>
            <person name="Waterston R."/>
        </authorList>
    </citation>
    <scope>NUCLEOTIDE SEQUENCE [LARGE SCALE GENOMIC DNA]</scope>
    <source>
        <strain evidence="2 3">Bristol N2</strain>
    </source>
</reference>
<dbReference type="OrthoDB" id="5781658at2759"/>
<dbReference type="PANTHER" id="PTHR21503:SF40">
    <property type="entry name" value="FBA_2 DOMAIN-CONTAINING PROTEIN"/>
    <property type="match status" value="1"/>
</dbReference>
<dbReference type="AlphaFoldDB" id="Q9XUR4"/>
<feature type="compositionally biased region" description="Polar residues" evidence="1">
    <location>
        <begin position="488"/>
        <end position="510"/>
    </location>
</feature>
<dbReference type="EMBL" id="BX284601">
    <property type="protein sequence ID" value="CAB04690.1"/>
    <property type="molecule type" value="Genomic_DNA"/>
</dbReference>
<dbReference type="PeptideAtlas" id="Q9XUR4"/>
<evidence type="ECO:0000313" key="4">
    <source>
        <dbReference type="WormBase" id="T05F1.2"/>
    </source>
</evidence>
<dbReference type="AGR" id="WB:WBGene00011489"/>
<dbReference type="KEGG" id="cel:CELE_T05F1.2"/>
<accession>Q9XUR4</accession>
<evidence type="ECO:0000313" key="2">
    <source>
        <dbReference type="EMBL" id="CAB04690.1"/>
    </source>
</evidence>
<evidence type="ECO:0000313" key="3">
    <source>
        <dbReference type="Proteomes" id="UP000001940"/>
    </source>
</evidence>
<dbReference type="CTD" id="172804"/>
<dbReference type="STRING" id="6239.T05F1.2.1"/>
<dbReference type="GeneID" id="172804"/>
<dbReference type="OMA" id="HPIFWAR"/>
<evidence type="ECO:0000256" key="1">
    <source>
        <dbReference type="SAM" id="MobiDB-lite"/>
    </source>
</evidence>
<dbReference type="RefSeq" id="NP_492554.1">
    <property type="nucleotide sequence ID" value="NM_060153.3"/>
</dbReference>
<dbReference type="FunCoup" id="Q9XUR4">
    <property type="interactions" value="314"/>
</dbReference>
<organism evidence="2 3">
    <name type="scientific">Caenorhabditis elegans</name>
    <dbReference type="NCBI Taxonomy" id="6239"/>
    <lineage>
        <taxon>Eukaryota</taxon>
        <taxon>Metazoa</taxon>
        <taxon>Ecdysozoa</taxon>
        <taxon>Nematoda</taxon>
        <taxon>Chromadorea</taxon>
        <taxon>Rhabditida</taxon>
        <taxon>Rhabditina</taxon>
        <taxon>Rhabditomorpha</taxon>
        <taxon>Rhabditoidea</taxon>
        <taxon>Rhabditidae</taxon>
        <taxon>Peloderinae</taxon>
        <taxon>Caenorhabditis</taxon>
    </lineage>
</organism>
<feature type="compositionally biased region" description="Low complexity" evidence="1">
    <location>
        <begin position="458"/>
        <end position="480"/>
    </location>
</feature>
<dbReference type="eggNOG" id="ENOG502THBI">
    <property type="taxonomic scope" value="Eukaryota"/>
</dbReference>
<dbReference type="PANTHER" id="PTHR21503">
    <property type="entry name" value="F-BOX-CONTAINING HYPOTHETICAL PROTEIN C.ELEGANS"/>
    <property type="match status" value="1"/>
</dbReference>
<gene>
    <name evidence="2" type="ORF">CELE_T05F1.2</name>
    <name evidence="2 4" type="ORF">T05F1.2</name>
</gene>
<dbReference type="Proteomes" id="UP000001940">
    <property type="component" value="Chromosome I"/>
</dbReference>
<dbReference type="Bgee" id="WBGene00011489">
    <property type="expression patterns" value="Expressed in germ line (C elegans) and 4 other cell types or tissues"/>
</dbReference>
<dbReference type="PIR" id="T24536">
    <property type="entry name" value="T24536"/>
</dbReference>
<dbReference type="SMR" id="Q9XUR4"/>
<feature type="region of interest" description="Disordered" evidence="1">
    <location>
        <begin position="455"/>
        <end position="536"/>
    </location>
</feature>
<keyword evidence="3" id="KW-1185">Reference proteome</keyword>
<protein>
    <submittedName>
        <fullName evidence="2">F-box associated domain-containing protein</fullName>
    </submittedName>
</protein>
<evidence type="ECO:0007829" key="5">
    <source>
        <dbReference type="PeptideAtlas" id="Q9XUR4"/>
    </source>
</evidence>